<evidence type="ECO:0000259" key="1">
    <source>
        <dbReference type="Pfam" id="PF07883"/>
    </source>
</evidence>
<dbReference type="InterPro" id="IPR014710">
    <property type="entry name" value="RmlC-like_jellyroll"/>
</dbReference>
<keyword evidence="3" id="KW-1185">Reference proteome</keyword>
<evidence type="ECO:0000313" key="3">
    <source>
        <dbReference type="Proteomes" id="UP001198901"/>
    </source>
</evidence>
<protein>
    <submittedName>
        <fullName evidence="2">Cupin domain-containing protein</fullName>
    </submittedName>
</protein>
<feature type="domain" description="Cupin type-2" evidence="1">
    <location>
        <begin position="33"/>
        <end position="99"/>
    </location>
</feature>
<dbReference type="PANTHER" id="PTHR40112:SF1">
    <property type="entry name" value="H2HPP ISOMERASE"/>
    <property type="match status" value="1"/>
</dbReference>
<sequence>MIFEKQLNEIEPKEIVKGFKARFVHTDTMTVSFWEVEAGASLPLHHHINEQVSHIVEGEFEMTIDGKTKIYTSGSIMVIPPNIEHSGKAITPCKILDIFNPAREDYK</sequence>
<gene>
    <name evidence="2" type="ORF">LBU54_07345</name>
</gene>
<name>A0ABS7XQV1_9FLAO</name>
<dbReference type="PANTHER" id="PTHR40112">
    <property type="entry name" value="H2HPP ISOMERASE"/>
    <property type="match status" value="1"/>
</dbReference>
<dbReference type="RefSeq" id="WP_224527881.1">
    <property type="nucleotide sequence ID" value="NZ_JAIUJR010000004.1"/>
</dbReference>
<proteinExistence type="predicted"/>
<dbReference type="CDD" id="cd02238">
    <property type="entry name" value="cupin_KdgF"/>
    <property type="match status" value="1"/>
</dbReference>
<dbReference type="SUPFAM" id="SSF51182">
    <property type="entry name" value="RmlC-like cupins"/>
    <property type="match status" value="1"/>
</dbReference>
<dbReference type="InterPro" id="IPR011051">
    <property type="entry name" value="RmlC_Cupin_sf"/>
</dbReference>
<dbReference type="EMBL" id="JAIUJR010000004">
    <property type="protein sequence ID" value="MCA0132395.1"/>
    <property type="molecule type" value="Genomic_DNA"/>
</dbReference>
<organism evidence="2 3">
    <name type="scientific">Winogradskyella alexanderae</name>
    <dbReference type="NCBI Taxonomy" id="2877123"/>
    <lineage>
        <taxon>Bacteria</taxon>
        <taxon>Pseudomonadati</taxon>
        <taxon>Bacteroidota</taxon>
        <taxon>Flavobacteriia</taxon>
        <taxon>Flavobacteriales</taxon>
        <taxon>Flavobacteriaceae</taxon>
        <taxon>Winogradskyella</taxon>
    </lineage>
</organism>
<dbReference type="InterPro" id="IPR013096">
    <property type="entry name" value="Cupin_2"/>
</dbReference>
<dbReference type="InterPro" id="IPR052535">
    <property type="entry name" value="Bacilysin_H2HPP_isomerase"/>
</dbReference>
<accession>A0ABS7XQV1</accession>
<dbReference type="Proteomes" id="UP001198901">
    <property type="component" value="Unassembled WGS sequence"/>
</dbReference>
<dbReference type="Pfam" id="PF07883">
    <property type="entry name" value="Cupin_2"/>
    <property type="match status" value="1"/>
</dbReference>
<dbReference type="Gene3D" id="2.60.120.10">
    <property type="entry name" value="Jelly Rolls"/>
    <property type="match status" value="1"/>
</dbReference>
<reference evidence="3" key="1">
    <citation type="submission" date="2023-07" db="EMBL/GenBank/DDBJ databases">
        <authorList>
            <person name="Yue Y."/>
        </authorList>
    </citation>
    <scope>NUCLEOTIDE SEQUENCE [LARGE SCALE GENOMIC DNA]</scope>
    <source>
        <strain evidence="3">D23</strain>
    </source>
</reference>
<evidence type="ECO:0000313" key="2">
    <source>
        <dbReference type="EMBL" id="MCA0132395.1"/>
    </source>
</evidence>
<comment type="caution">
    <text evidence="2">The sequence shown here is derived from an EMBL/GenBank/DDBJ whole genome shotgun (WGS) entry which is preliminary data.</text>
</comment>